<evidence type="ECO:0000256" key="1">
    <source>
        <dbReference type="SAM" id="MobiDB-lite"/>
    </source>
</evidence>
<reference evidence="2 3" key="1">
    <citation type="journal article" date="2020" name="Nature">
        <title>Six reference-quality genomes reveal evolution of bat adaptations.</title>
        <authorList>
            <person name="Jebb D."/>
            <person name="Huang Z."/>
            <person name="Pippel M."/>
            <person name="Hughes G.M."/>
            <person name="Lavrichenko K."/>
            <person name="Devanna P."/>
            <person name="Winkler S."/>
            <person name="Jermiin L.S."/>
            <person name="Skirmuntt E.C."/>
            <person name="Katzourakis A."/>
            <person name="Burkitt-Gray L."/>
            <person name="Ray D.A."/>
            <person name="Sullivan K.A.M."/>
            <person name="Roscito J.G."/>
            <person name="Kirilenko B.M."/>
            <person name="Davalos L.M."/>
            <person name="Corthals A.P."/>
            <person name="Power M.L."/>
            <person name="Jones G."/>
            <person name="Ransome R.D."/>
            <person name="Dechmann D.K.N."/>
            <person name="Locatelli A.G."/>
            <person name="Puechmaille S.J."/>
            <person name="Fedrigo O."/>
            <person name="Jarvis E.D."/>
            <person name="Hiller M."/>
            <person name="Vernes S.C."/>
            <person name="Myers E.W."/>
            <person name="Teeling E.C."/>
        </authorList>
    </citation>
    <scope>NUCLEOTIDE SEQUENCE [LARGE SCALE GENOMIC DNA]</scope>
    <source>
        <strain evidence="2">MPipKuh1</strain>
        <tissue evidence="2">Flight muscle</tissue>
    </source>
</reference>
<evidence type="ECO:0000313" key="2">
    <source>
        <dbReference type="EMBL" id="KAF6358451.1"/>
    </source>
</evidence>
<sequence>MGSGPSTHSRPSAHPPESPSKSLSSLHVPGQGHHHLPPPVPPPWSACCPSCPDPRSSTEGSLNNKIHSCSQPSNGWRTWEKSQCLTSLEGAAPSPPPTRPLLLPPASPSGPLHLPFLLSKQLSSRTPLPIAQ</sequence>
<organism evidence="2 3">
    <name type="scientific">Pipistrellus kuhlii</name>
    <name type="common">Kuhl's pipistrelle</name>
    <dbReference type="NCBI Taxonomy" id="59472"/>
    <lineage>
        <taxon>Eukaryota</taxon>
        <taxon>Metazoa</taxon>
        <taxon>Chordata</taxon>
        <taxon>Craniata</taxon>
        <taxon>Vertebrata</taxon>
        <taxon>Euteleostomi</taxon>
        <taxon>Mammalia</taxon>
        <taxon>Eutheria</taxon>
        <taxon>Laurasiatheria</taxon>
        <taxon>Chiroptera</taxon>
        <taxon>Yangochiroptera</taxon>
        <taxon>Vespertilionidae</taxon>
        <taxon>Pipistrellus</taxon>
    </lineage>
</organism>
<dbReference type="Proteomes" id="UP000558488">
    <property type="component" value="Unassembled WGS sequence"/>
</dbReference>
<gene>
    <name evidence="2" type="ORF">mPipKuh1_010279</name>
</gene>
<keyword evidence="3" id="KW-1185">Reference proteome</keyword>
<comment type="caution">
    <text evidence="2">The sequence shown here is derived from an EMBL/GenBank/DDBJ whole genome shotgun (WGS) entry which is preliminary data.</text>
</comment>
<protein>
    <submittedName>
        <fullName evidence="2">Uncharacterized protein</fullName>
    </submittedName>
</protein>
<evidence type="ECO:0000313" key="3">
    <source>
        <dbReference type="Proteomes" id="UP000558488"/>
    </source>
</evidence>
<feature type="compositionally biased region" description="Polar residues" evidence="1">
    <location>
        <begin position="1"/>
        <end position="10"/>
    </location>
</feature>
<name>A0A7J7Y908_PIPKU</name>
<feature type="region of interest" description="Disordered" evidence="1">
    <location>
        <begin position="1"/>
        <end position="114"/>
    </location>
</feature>
<feature type="compositionally biased region" description="Pro residues" evidence="1">
    <location>
        <begin position="93"/>
        <end position="108"/>
    </location>
</feature>
<dbReference type="EMBL" id="JACAGB010000006">
    <property type="protein sequence ID" value="KAF6358451.1"/>
    <property type="molecule type" value="Genomic_DNA"/>
</dbReference>
<dbReference type="AlphaFoldDB" id="A0A7J7Y908"/>
<accession>A0A7J7Y908</accession>
<feature type="compositionally biased region" description="Polar residues" evidence="1">
    <location>
        <begin position="55"/>
        <end position="86"/>
    </location>
</feature>
<proteinExistence type="predicted"/>